<dbReference type="PANTHER" id="PTHR36617">
    <property type="entry name" value="PROTEIN, PUTATIVE-RELATED"/>
    <property type="match status" value="1"/>
</dbReference>
<evidence type="ECO:0000313" key="2">
    <source>
        <dbReference type="Proteomes" id="UP000288805"/>
    </source>
</evidence>
<proteinExistence type="predicted"/>
<accession>A0A438DL89</accession>
<reference evidence="1 2" key="1">
    <citation type="journal article" date="2018" name="PLoS Genet.">
        <title>Population sequencing reveals clonal diversity and ancestral inbreeding in the grapevine cultivar Chardonnay.</title>
        <authorList>
            <person name="Roach M.J."/>
            <person name="Johnson D.L."/>
            <person name="Bohlmann J."/>
            <person name="van Vuuren H.J."/>
            <person name="Jones S.J."/>
            <person name="Pretorius I.S."/>
            <person name="Schmidt S.A."/>
            <person name="Borneman A.R."/>
        </authorList>
    </citation>
    <scope>NUCLEOTIDE SEQUENCE [LARGE SCALE GENOMIC DNA]</scope>
    <source>
        <strain evidence="2">cv. Chardonnay</strain>
        <tissue evidence="1">Leaf</tissue>
    </source>
</reference>
<gene>
    <name evidence="1" type="ORF">CK203_095792</name>
</gene>
<evidence type="ECO:0000313" key="1">
    <source>
        <dbReference type="EMBL" id="RVW36237.1"/>
    </source>
</evidence>
<dbReference type="Proteomes" id="UP000288805">
    <property type="component" value="Unassembled WGS sequence"/>
</dbReference>
<dbReference type="PANTHER" id="PTHR36617:SF15">
    <property type="entry name" value="REVERSE TRANSCRIPTASE ZINC-BINDING DOMAIN-CONTAINING PROTEIN"/>
    <property type="match status" value="1"/>
</dbReference>
<name>A0A438DL89_VITVI</name>
<protein>
    <submittedName>
        <fullName evidence="1">Uncharacterized protein</fullName>
    </submittedName>
</protein>
<organism evidence="1 2">
    <name type="scientific">Vitis vinifera</name>
    <name type="common">Grape</name>
    <dbReference type="NCBI Taxonomy" id="29760"/>
    <lineage>
        <taxon>Eukaryota</taxon>
        <taxon>Viridiplantae</taxon>
        <taxon>Streptophyta</taxon>
        <taxon>Embryophyta</taxon>
        <taxon>Tracheophyta</taxon>
        <taxon>Spermatophyta</taxon>
        <taxon>Magnoliopsida</taxon>
        <taxon>eudicotyledons</taxon>
        <taxon>Gunneridae</taxon>
        <taxon>Pentapetalae</taxon>
        <taxon>rosids</taxon>
        <taxon>Vitales</taxon>
        <taxon>Vitaceae</taxon>
        <taxon>Viteae</taxon>
        <taxon>Vitis</taxon>
    </lineage>
</organism>
<comment type="caution">
    <text evidence="1">The sequence shown here is derived from an EMBL/GenBank/DDBJ whole genome shotgun (WGS) entry which is preliminary data.</text>
</comment>
<dbReference type="EMBL" id="QGNW01001579">
    <property type="protein sequence ID" value="RVW36237.1"/>
    <property type="molecule type" value="Genomic_DNA"/>
</dbReference>
<sequence length="142" mass="16533">MRGRYGVGVWKAIRNGWEDFKDKTMLQVGSRNRVKSWKDSWFGDMSLRDEFPGLYAIASFKDAWVVDVWNGGSWGPRFIRQFNDWELEEVDALFRSLHGYSIIKGTFDAMVWLETKDGDFSVRSFYSSLASRRVEPFPNGIV</sequence>
<dbReference type="AlphaFoldDB" id="A0A438DL89"/>